<dbReference type="InterPro" id="IPR026564">
    <property type="entry name" value="Transcrip_reg_TACO1-like_dom3"/>
</dbReference>
<dbReference type="GO" id="GO:0005739">
    <property type="term" value="C:mitochondrion"/>
    <property type="evidence" value="ECO:0007669"/>
    <property type="project" value="TreeGrafter"/>
</dbReference>
<comment type="similarity">
    <text evidence="1">Belongs to the TACO1 family.</text>
</comment>
<evidence type="ECO:0000259" key="4">
    <source>
        <dbReference type="Pfam" id="PF20772"/>
    </source>
</evidence>
<dbReference type="Gene3D" id="1.10.10.200">
    <property type="match status" value="1"/>
</dbReference>
<dbReference type="PANTHER" id="PTHR12532">
    <property type="entry name" value="TRANSLATIONAL ACTIVATOR OF CYTOCHROME C OXIDASE 1"/>
    <property type="match status" value="1"/>
</dbReference>
<evidence type="ECO:0000256" key="1">
    <source>
        <dbReference type="ARBA" id="ARBA00008724"/>
    </source>
</evidence>
<dbReference type="AlphaFoldDB" id="A0AAD5TE58"/>
<evidence type="ECO:0000256" key="2">
    <source>
        <dbReference type="SAM" id="MobiDB-lite"/>
    </source>
</evidence>
<feature type="compositionally biased region" description="Low complexity" evidence="2">
    <location>
        <begin position="201"/>
        <end position="218"/>
    </location>
</feature>
<dbReference type="EMBL" id="JADGJQ010000072">
    <property type="protein sequence ID" value="KAJ3173324.1"/>
    <property type="molecule type" value="Genomic_DNA"/>
</dbReference>
<feature type="region of interest" description="Disordered" evidence="2">
    <location>
        <begin position="118"/>
        <end position="151"/>
    </location>
</feature>
<comment type="caution">
    <text evidence="5">The sequence shown here is derived from an EMBL/GenBank/DDBJ whole genome shotgun (WGS) entry which is preliminary data.</text>
</comment>
<sequence length="882" mass="94861">MKAVPTLCTTTQQPHKQTSHRALVATSTSSRPVSFSSISTTANSSAQRPGAAFYDEDSDYLPSPRVFLPAGRHGTSLRAAWDNAPVTAASRSATLLGESSSSPPPSSPELVSAISFDRKGKGPATRASSEQKPVPPPFDEDTPLARVRREKRKTWTRAAAAAYETELSSSLGLTATSSSAMTLPEATSSENPKPRRKKRTTAPPALTFSSSTSSTASAPIDLDGSVEILSIVPPAAPVAAGRSDNRTGNRDTAADARSQPDIIADHAWTPSPPRVRRQRQPAVRPYTEQEIIDLTSPDASGNIPVLSGIDAAIVAQSQALHEANRRHEERLAERAAQAAGYDDWFTEPASSASSTSTAFRLSAPRTSTLYDNPIWSDAAAPPSQLLTVPLPTASRQPQRLGGRAIRPSNTNQTRSSSVRCVMRNRDDDDDDVMLVDHVSAARRVMNVPQRRERTPGTAAERRTRRANIMRNASPPPLSDEEIARQLQEEEYGILQPPNAASIIAGLARNYRMGSQARPTDWVAVTDDLSGYPPEILNALVTPNGRGQAEEYMADGELSYERLLAISERIGDARPRGLAPAQVSALPSRKFTAGCMPADEAQCSVCLADYEVGETLRNNKWSKIKRLKGANDLQRARQTSRITRQLISSVKAGGGETDPAHNLYLASALQLARAHQMPKSTLENALKKAAGGGAAEEDDLHAVVYEGMCPPGVALVVEALTDNKNRTFAEIRHAFKEAGGSMTPVSYLFAKRGRIVFASPLPSSAASSSPGGDNQHPRSLADMEDDAIEAGVEDIVHADDGHDAAATGDDERTTLEVYCSVKDVLEITKRLKDAGYEMVEFGTVYASEEKIPVPPDDDGEAFGELLEMLENRDDVVKVHHNAN</sequence>
<feature type="domain" description="TACO1/YebC-like second and third" evidence="3">
    <location>
        <begin position="700"/>
        <end position="881"/>
    </location>
</feature>
<dbReference type="Proteomes" id="UP001212152">
    <property type="component" value="Unassembled WGS sequence"/>
</dbReference>
<evidence type="ECO:0000313" key="6">
    <source>
        <dbReference type="Proteomes" id="UP001212152"/>
    </source>
</evidence>
<evidence type="ECO:0000313" key="5">
    <source>
        <dbReference type="EMBL" id="KAJ3173324.1"/>
    </source>
</evidence>
<reference evidence="5" key="1">
    <citation type="submission" date="2020-05" db="EMBL/GenBank/DDBJ databases">
        <title>Phylogenomic resolution of chytrid fungi.</title>
        <authorList>
            <person name="Stajich J.E."/>
            <person name="Amses K."/>
            <person name="Simmons R."/>
            <person name="Seto K."/>
            <person name="Myers J."/>
            <person name="Bonds A."/>
            <person name="Quandt C.A."/>
            <person name="Barry K."/>
            <person name="Liu P."/>
            <person name="Grigoriev I."/>
            <person name="Longcore J.E."/>
            <person name="James T.Y."/>
        </authorList>
    </citation>
    <scope>NUCLEOTIDE SEQUENCE</scope>
    <source>
        <strain evidence="5">JEL0379</strain>
    </source>
</reference>
<keyword evidence="6" id="KW-1185">Reference proteome</keyword>
<organism evidence="5 6">
    <name type="scientific">Geranomyces variabilis</name>
    <dbReference type="NCBI Taxonomy" id="109894"/>
    <lineage>
        <taxon>Eukaryota</taxon>
        <taxon>Fungi</taxon>
        <taxon>Fungi incertae sedis</taxon>
        <taxon>Chytridiomycota</taxon>
        <taxon>Chytridiomycota incertae sedis</taxon>
        <taxon>Chytridiomycetes</taxon>
        <taxon>Spizellomycetales</taxon>
        <taxon>Powellomycetaceae</taxon>
        <taxon>Geranomyces</taxon>
    </lineage>
</organism>
<dbReference type="Pfam" id="PF20772">
    <property type="entry name" value="TACO1_YebC_N"/>
    <property type="match status" value="1"/>
</dbReference>
<dbReference type="PANTHER" id="PTHR12532:SF0">
    <property type="entry name" value="TRANSLATIONAL ACTIVATOR OF CYTOCHROME C OXIDASE 1"/>
    <property type="match status" value="1"/>
</dbReference>
<dbReference type="SUPFAM" id="SSF75625">
    <property type="entry name" value="YebC-like"/>
    <property type="match status" value="1"/>
</dbReference>
<dbReference type="InterPro" id="IPR002876">
    <property type="entry name" value="Transcrip_reg_TACO1-like"/>
</dbReference>
<name>A0AAD5TE58_9FUNG</name>
<feature type="region of interest" description="Disordered" evidence="2">
    <location>
        <begin position="170"/>
        <end position="218"/>
    </location>
</feature>
<protein>
    <submittedName>
        <fullName evidence="5">Uncharacterized protein</fullName>
    </submittedName>
</protein>
<feature type="compositionally biased region" description="Polar residues" evidence="2">
    <location>
        <begin position="407"/>
        <end position="417"/>
    </location>
</feature>
<feature type="region of interest" description="Disordered" evidence="2">
    <location>
        <begin position="92"/>
        <end position="111"/>
    </location>
</feature>
<feature type="compositionally biased region" description="Polar residues" evidence="2">
    <location>
        <begin position="7"/>
        <end position="16"/>
    </location>
</feature>
<dbReference type="HAMAP" id="MF_00693">
    <property type="entry name" value="Transcrip_reg_TACO1"/>
    <property type="match status" value="1"/>
</dbReference>
<dbReference type="Gene3D" id="3.30.70.980">
    <property type="match status" value="2"/>
</dbReference>
<gene>
    <name evidence="5" type="ORF">HDU87_007698</name>
</gene>
<dbReference type="Pfam" id="PF01709">
    <property type="entry name" value="Transcrip_reg"/>
    <property type="match status" value="1"/>
</dbReference>
<dbReference type="InterPro" id="IPR017856">
    <property type="entry name" value="Integrase-like_N"/>
</dbReference>
<feature type="region of interest" description="Disordered" evidence="2">
    <location>
        <begin position="393"/>
        <end position="417"/>
    </location>
</feature>
<evidence type="ECO:0000259" key="3">
    <source>
        <dbReference type="Pfam" id="PF01709"/>
    </source>
</evidence>
<feature type="region of interest" description="Disordered" evidence="2">
    <location>
        <begin position="1"/>
        <end position="60"/>
    </location>
</feature>
<feature type="domain" description="TACO1/YebC-like N-terminal" evidence="4">
    <location>
        <begin position="618"/>
        <end position="690"/>
    </location>
</feature>
<proteinExistence type="inferred from homology"/>
<dbReference type="InterPro" id="IPR029072">
    <property type="entry name" value="YebC-like"/>
</dbReference>
<dbReference type="InterPro" id="IPR049083">
    <property type="entry name" value="TACO1_YebC_N"/>
</dbReference>
<feature type="compositionally biased region" description="Low complexity" evidence="2">
    <location>
        <begin position="26"/>
        <end position="46"/>
    </location>
</feature>
<accession>A0AAD5TE58</accession>
<dbReference type="InterPro" id="IPR048300">
    <property type="entry name" value="TACO1_YebC-like_2nd/3rd_dom"/>
</dbReference>
<feature type="compositionally biased region" description="Low complexity" evidence="2">
    <location>
        <begin position="170"/>
        <end position="183"/>
    </location>
</feature>